<gene>
    <name evidence="1" type="ORF">MPL3356_60561</name>
</gene>
<dbReference type="Proteomes" id="UP000045285">
    <property type="component" value="Unassembled WGS sequence"/>
</dbReference>
<keyword evidence="2" id="KW-1185">Reference proteome</keyword>
<accession>A0A090EA46</accession>
<evidence type="ECO:0000313" key="2">
    <source>
        <dbReference type="Proteomes" id="UP000045285"/>
    </source>
</evidence>
<dbReference type="AlphaFoldDB" id="A0A090EA46"/>
<protein>
    <submittedName>
        <fullName evidence="1">Uncharacterized protein</fullName>
    </submittedName>
</protein>
<evidence type="ECO:0000313" key="1">
    <source>
        <dbReference type="EMBL" id="CDX26800.1"/>
    </source>
</evidence>
<organism evidence="1 2">
    <name type="scientific">Mesorhizobium plurifarium</name>
    <dbReference type="NCBI Taxonomy" id="69974"/>
    <lineage>
        <taxon>Bacteria</taxon>
        <taxon>Pseudomonadati</taxon>
        <taxon>Pseudomonadota</taxon>
        <taxon>Alphaproteobacteria</taxon>
        <taxon>Hyphomicrobiales</taxon>
        <taxon>Phyllobacteriaceae</taxon>
        <taxon>Mesorhizobium</taxon>
    </lineage>
</organism>
<proteinExistence type="predicted"/>
<reference evidence="2" key="1">
    <citation type="submission" date="2014-08" db="EMBL/GenBank/DDBJ databases">
        <authorList>
            <person name="Moulin L."/>
        </authorList>
    </citation>
    <scope>NUCLEOTIDE SEQUENCE [LARGE SCALE GENOMIC DNA]</scope>
</reference>
<name>A0A090EA46_MESPL</name>
<sequence length="72" mass="8114">MSMKVPTKLQEQASAVGMTVENDAYDIGYFKRYFGWPREGGDRQRQGWSDCNQQLADEGRDAHPNAVHEAAP</sequence>
<dbReference type="EMBL" id="CCMZ01000056">
    <property type="protein sequence ID" value="CDX26800.1"/>
    <property type="molecule type" value="Genomic_DNA"/>
</dbReference>